<dbReference type="SUPFAM" id="SSF46894">
    <property type="entry name" value="C-terminal effector domain of the bipartite response regulators"/>
    <property type="match status" value="1"/>
</dbReference>
<feature type="domain" description="Carbohydrate kinase FGGY N-terminal" evidence="4">
    <location>
        <begin position="2"/>
        <end position="245"/>
    </location>
</feature>
<comment type="caution">
    <text evidence="6">The sequence shown here is derived from an EMBL/GenBank/DDBJ whole genome shotgun (WGS) entry which is preliminary data.</text>
</comment>
<dbReference type="Pfam" id="PF00370">
    <property type="entry name" value="FGGY_N"/>
    <property type="match status" value="1"/>
</dbReference>
<dbReference type="SUPFAM" id="SSF53067">
    <property type="entry name" value="Actin-like ATPase domain"/>
    <property type="match status" value="2"/>
</dbReference>
<evidence type="ECO:0000256" key="2">
    <source>
        <dbReference type="ARBA" id="ARBA00022679"/>
    </source>
</evidence>
<dbReference type="InterPro" id="IPR018485">
    <property type="entry name" value="FGGY_C"/>
</dbReference>
<evidence type="ECO:0000256" key="3">
    <source>
        <dbReference type="ARBA" id="ARBA00022777"/>
    </source>
</evidence>
<organism evidence="6 7">
    <name type="scientific">Flavilitoribacter nigricans (strain ATCC 23147 / DSM 23189 / NBRC 102662 / NCIMB 1420 / SS-2)</name>
    <name type="common">Lewinella nigricans</name>
    <dbReference type="NCBI Taxonomy" id="1122177"/>
    <lineage>
        <taxon>Bacteria</taxon>
        <taxon>Pseudomonadati</taxon>
        <taxon>Bacteroidota</taxon>
        <taxon>Saprospiria</taxon>
        <taxon>Saprospirales</taxon>
        <taxon>Lewinellaceae</taxon>
        <taxon>Flavilitoribacter</taxon>
    </lineage>
</organism>
<reference evidence="6 7" key="1">
    <citation type="submission" date="2017-10" db="EMBL/GenBank/DDBJ databases">
        <title>The draft genome sequence of Lewinella nigricans NBRC 102662.</title>
        <authorList>
            <person name="Wang K."/>
        </authorList>
    </citation>
    <scope>NUCLEOTIDE SEQUENCE [LARGE SCALE GENOMIC DNA]</scope>
    <source>
        <strain evidence="6 7">NBRC 102662</strain>
    </source>
</reference>
<protein>
    <submittedName>
        <fullName evidence="6">Carbohydrate kinase</fullName>
    </submittedName>
</protein>
<dbReference type="InterPro" id="IPR050406">
    <property type="entry name" value="FGGY_Carb_Kinase"/>
</dbReference>
<evidence type="ECO:0000259" key="4">
    <source>
        <dbReference type="Pfam" id="PF00370"/>
    </source>
</evidence>
<dbReference type="Proteomes" id="UP000223913">
    <property type="component" value="Unassembled WGS sequence"/>
</dbReference>
<comment type="similarity">
    <text evidence="1">Belongs to the FGGY kinase family.</text>
</comment>
<evidence type="ECO:0000259" key="5">
    <source>
        <dbReference type="Pfam" id="PF02782"/>
    </source>
</evidence>
<proteinExistence type="inferred from homology"/>
<accession>A0A2D0N6J5</accession>
<dbReference type="Pfam" id="PF02782">
    <property type="entry name" value="FGGY_C"/>
    <property type="match status" value="1"/>
</dbReference>
<name>A0A2D0N6J5_FLAN2</name>
<dbReference type="Gene3D" id="1.10.10.10">
    <property type="entry name" value="Winged helix-like DNA-binding domain superfamily/Winged helix DNA-binding domain"/>
    <property type="match status" value="1"/>
</dbReference>
<keyword evidence="7" id="KW-1185">Reference proteome</keyword>
<dbReference type="AlphaFoldDB" id="A0A2D0N6J5"/>
<dbReference type="EMBL" id="PDUD01000028">
    <property type="protein sequence ID" value="PHN04010.1"/>
    <property type="molecule type" value="Genomic_DNA"/>
</dbReference>
<dbReference type="CDD" id="cd07809">
    <property type="entry name" value="ASKHA_NBD_FGGY_BaXK-like"/>
    <property type="match status" value="1"/>
</dbReference>
<sequence length="656" mass="73379">MYLLGFDIGSSTIKAALIDADSRTTVGVVQFPETEMDLISRQSGWAEQHPEVWWQNLCLATRRLLFKYNVDPESVKAIGLGYQMHGLVLVDRDQHVLRPSIIWCDSRAVPIGQQAFKELGEQYCLEHLLNSPGNFTASRLKWVKDNEPEIYEKIHRVIVPGDYLAMRMTGELTTTVSGLSEGIFWDFRENKVADPLLEYFGIDPGLLPPVVPTFSLQGELTRMAAESMGLKVGTPVTYRAGDQPNNALALNVLHPGEIAATSGTSGVVYGIVDEARYDNLSRVNAFAHVNHGADQQRIGVLLCINGAGIQYGWMKHQVARSGTTYEDMERMASTVPVGSDGLCLLPFGNGAERMLGNRNLNAHLFNLQLNRHTRAHTFRAALEGVAFSFVYGINILKEMGLQVSVMRVGNDNMFRSGIFGATIASLLDCKIEVMDSTGAIGAARAAGYGAGIYNSLEEALSGLTVEAVHEPTLNPALCRQAYSYWQSCLDRILNEHPRSRNAPVDQVRDDLPGRLKRKEKELNTASLKLSTADQLLGDVRDYLKKQTTEKEQGDPSARNLYRKIDHFLHDQESWDLLEQRIDLMQDDFHHKLRKTCPELSLEDIHLCNLIRTNLSTKELANILNLSVRGVETRRYRLRKKLDLPREEGLVEYLEGL</sequence>
<gene>
    <name evidence="6" type="ORF">CRP01_24385</name>
</gene>
<dbReference type="OrthoDB" id="9805576at2"/>
<evidence type="ECO:0000256" key="1">
    <source>
        <dbReference type="ARBA" id="ARBA00009156"/>
    </source>
</evidence>
<dbReference type="GO" id="GO:0006355">
    <property type="term" value="P:regulation of DNA-templated transcription"/>
    <property type="evidence" value="ECO:0007669"/>
    <property type="project" value="InterPro"/>
</dbReference>
<dbReference type="InterPro" id="IPR043129">
    <property type="entry name" value="ATPase_NBD"/>
</dbReference>
<keyword evidence="2" id="KW-0808">Transferase</keyword>
<dbReference type="PANTHER" id="PTHR43095:SF5">
    <property type="entry name" value="XYLULOSE KINASE"/>
    <property type="match status" value="1"/>
</dbReference>
<dbReference type="PANTHER" id="PTHR43095">
    <property type="entry name" value="SUGAR KINASE"/>
    <property type="match status" value="1"/>
</dbReference>
<dbReference type="InterPro" id="IPR016032">
    <property type="entry name" value="Sig_transdc_resp-reg_C-effctor"/>
</dbReference>
<dbReference type="Gene3D" id="3.30.420.40">
    <property type="match status" value="2"/>
</dbReference>
<dbReference type="InterPro" id="IPR036388">
    <property type="entry name" value="WH-like_DNA-bd_sf"/>
</dbReference>
<feature type="domain" description="Carbohydrate kinase FGGY C-terminal" evidence="5">
    <location>
        <begin position="259"/>
        <end position="449"/>
    </location>
</feature>
<evidence type="ECO:0000313" key="7">
    <source>
        <dbReference type="Proteomes" id="UP000223913"/>
    </source>
</evidence>
<dbReference type="InterPro" id="IPR018484">
    <property type="entry name" value="FGGY_N"/>
</dbReference>
<evidence type="ECO:0000313" key="6">
    <source>
        <dbReference type="EMBL" id="PHN04010.1"/>
    </source>
</evidence>
<keyword evidence="3 6" id="KW-0418">Kinase</keyword>
<dbReference type="GO" id="GO:0016301">
    <property type="term" value="F:kinase activity"/>
    <property type="evidence" value="ECO:0007669"/>
    <property type="project" value="UniProtKB-KW"/>
</dbReference>
<dbReference type="GO" id="GO:0003677">
    <property type="term" value="F:DNA binding"/>
    <property type="evidence" value="ECO:0007669"/>
    <property type="project" value="InterPro"/>
</dbReference>
<dbReference type="GO" id="GO:0005975">
    <property type="term" value="P:carbohydrate metabolic process"/>
    <property type="evidence" value="ECO:0007669"/>
    <property type="project" value="InterPro"/>
</dbReference>